<feature type="domain" description="Glycosyltransferase 2-like" evidence="1">
    <location>
        <begin position="17"/>
        <end position="183"/>
    </location>
</feature>
<dbReference type="AlphaFoldDB" id="A0A926UZ56"/>
<dbReference type="Proteomes" id="UP000631421">
    <property type="component" value="Unassembled WGS sequence"/>
</dbReference>
<reference evidence="2" key="1">
    <citation type="journal article" date="2015" name="ISME J.">
        <title>Draft Genome Sequence of Streptomyces incarnatus NRRL8089, which Produces the Nucleoside Antibiotic Sinefungin.</title>
        <authorList>
            <person name="Oshima K."/>
            <person name="Hattori M."/>
            <person name="Shimizu H."/>
            <person name="Fukuda K."/>
            <person name="Nemoto M."/>
            <person name="Inagaki K."/>
            <person name="Tamura T."/>
        </authorList>
    </citation>
    <scope>NUCLEOTIDE SEQUENCE</scope>
    <source>
        <strain evidence="2">FACHB-1277</strain>
    </source>
</reference>
<evidence type="ECO:0000313" key="3">
    <source>
        <dbReference type="Proteomes" id="UP000631421"/>
    </source>
</evidence>
<comment type="caution">
    <text evidence="2">The sequence shown here is derived from an EMBL/GenBank/DDBJ whole genome shotgun (WGS) entry which is preliminary data.</text>
</comment>
<dbReference type="PANTHER" id="PTHR48090:SF6">
    <property type="entry name" value="SLR5056 PROTEIN"/>
    <property type="match status" value="1"/>
</dbReference>
<dbReference type="InterPro" id="IPR001173">
    <property type="entry name" value="Glyco_trans_2-like"/>
</dbReference>
<gene>
    <name evidence="2" type="ORF">H6F44_21540</name>
</gene>
<evidence type="ECO:0000259" key="1">
    <source>
        <dbReference type="Pfam" id="PF00535"/>
    </source>
</evidence>
<name>A0A926UZ56_9CYAN</name>
<dbReference type="Gene3D" id="3.90.550.10">
    <property type="entry name" value="Spore Coat Polysaccharide Biosynthesis Protein SpsA, Chain A"/>
    <property type="match status" value="1"/>
</dbReference>
<organism evidence="2 3">
    <name type="scientific">Pseudanabaena cinerea FACHB-1277</name>
    <dbReference type="NCBI Taxonomy" id="2949581"/>
    <lineage>
        <taxon>Bacteria</taxon>
        <taxon>Bacillati</taxon>
        <taxon>Cyanobacteriota</taxon>
        <taxon>Cyanophyceae</taxon>
        <taxon>Pseudanabaenales</taxon>
        <taxon>Pseudanabaenaceae</taxon>
        <taxon>Pseudanabaena</taxon>
        <taxon>Pseudanabaena cinerea</taxon>
    </lineage>
</organism>
<dbReference type="Pfam" id="PF00535">
    <property type="entry name" value="Glycos_transf_2"/>
    <property type="match status" value="1"/>
</dbReference>
<reference evidence="2" key="2">
    <citation type="submission" date="2020-08" db="EMBL/GenBank/DDBJ databases">
        <authorList>
            <person name="Chen M."/>
            <person name="Teng W."/>
            <person name="Zhao L."/>
            <person name="Hu C."/>
            <person name="Zhou Y."/>
            <person name="Han B."/>
            <person name="Song L."/>
            <person name="Shu W."/>
        </authorList>
    </citation>
    <scope>NUCLEOTIDE SEQUENCE</scope>
    <source>
        <strain evidence="2">FACHB-1277</strain>
    </source>
</reference>
<dbReference type="InterPro" id="IPR050256">
    <property type="entry name" value="Glycosyltransferase_2"/>
</dbReference>
<accession>A0A926UZ56</accession>
<dbReference type="SUPFAM" id="SSF53448">
    <property type="entry name" value="Nucleotide-diphospho-sugar transferases"/>
    <property type="match status" value="1"/>
</dbReference>
<dbReference type="CDD" id="cd04179">
    <property type="entry name" value="DPM_DPG-synthase_like"/>
    <property type="match status" value="1"/>
</dbReference>
<dbReference type="EMBL" id="JACJPY010000133">
    <property type="protein sequence ID" value="MBD2152682.1"/>
    <property type="molecule type" value="Genomic_DNA"/>
</dbReference>
<keyword evidence="3" id="KW-1185">Reference proteome</keyword>
<dbReference type="RefSeq" id="WP_190353146.1">
    <property type="nucleotide sequence ID" value="NZ_JACJPY010000133.1"/>
</dbReference>
<proteinExistence type="predicted"/>
<protein>
    <submittedName>
        <fullName evidence="2">Glycosyltransferase family 2 protein</fullName>
    </submittedName>
</protein>
<evidence type="ECO:0000313" key="2">
    <source>
        <dbReference type="EMBL" id="MBD2152682.1"/>
    </source>
</evidence>
<sequence length="246" mass="28817">MAQTNIHSLNNKIVTLSVVVLCYRAGESIIGFTKALQDHLNSFETDWQLVLVGNYLVGSDDKTGDIILKMAQQDDKIKTIIKPKEGMMGWDMRMGMEHADGQYICVIDGDGQFPIESIGKAYKLIRENNVDVVKTFRVRRYDGAYRRFISFCYNIIFRILFPRLNSKDINSKPKIIRREAFDKLKLYSNDWFIDSEIMLEVRRLKLSFIEFPVVFHQIQDRRSFVKVSAILEFIRNLIIYRLRKNT</sequence>
<dbReference type="PANTHER" id="PTHR48090">
    <property type="entry name" value="UNDECAPRENYL-PHOSPHATE 4-DEOXY-4-FORMAMIDO-L-ARABINOSE TRANSFERASE-RELATED"/>
    <property type="match status" value="1"/>
</dbReference>
<dbReference type="InterPro" id="IPR029044">
    <property type="entry name" value="Nucleotide-diphossugar_trans"/>
</dbReference>